<dbReference type="GO" id="GO:0008009">
    <property type="term" value="F:chemokine activity"/>
    <property type="evidence" value="ECO:0007669"/>
    <property type="project" value="InterPro"/>
</dbReference>
<evidence type="ECO:0000256" key="3">
    <source>
        <dbReference type="ARBA" id="ARBA00022500"/>
    </source>
</evidence>
<proteinExistence type="inferred from homology"/>
<dbReference type="InterPro" id="IPR036048">
    <property type="entry name" value="Interleukin_8-like_sf"/>
</dbReference>
<evidence type="ECO:0000256" key="6">
    <source>
        <dbReference type="ARBA" id="ARBA00022729"/>
    </source>
</evidence>
<dbReference type="EMBL" id="JAGXEW010000002">
    <property type="protein sequence ID" value="KAK1174313.1"/>
    <property type="molecule type" value="Genomic_DNA"/>
</dbReference>
<dbReference type="GO" id="GO:0042056">
    <property type="term" value="F:chemoattractant activity"/>
    <property type="evidence" value="ECO:0007669"/>
    <property type="project" value="UniProtKB-ARBA"/>
</dbReference>
<name>A0AAD8LTY5_ACIOX</name>
<dbReference type="InterPro" id="IPR001811">
    <property type="entry name" value="Chemokine_IL8-like_dom"/>
</dbReference>
<dbReference type="SUPFAM" id="SSF54117">
    <property type="entry name" value="Interleukin 8-like chemokines"/>
    <property type="match status" value="1"/>
</dbReference>
<dbReference type="FunFam" id="2.40.50.40:FF:000004">
    <property type="entry name" value="C-X-C motif chemokine"/>
    <property type="match status" value="1"/>
</dbReference>
<dbReference type="PANTHER" id="PTHR12015:SF191">
    <property type="entry name" value="C-X-C MOTIF CHEMOKINE 11"/>
    <property type="match status" value="1"/>
</dbReference>
<keyword evidence="6 9" id="KW-0732">Signal</keyword>
<dbReference type="Proteomes" id="UP001230051">
    <property type="component" value="Unassembled WGS sequence"/>
</dbReference>
<comment type="subcellular location">
    <subcellularLocation>
        <location evidence="1">Secreted</location>
    </subcellularLocation>
</comment>
<accession>A0AAD8LTY5</accession>
<dbReference type="CDD" id="cd00273">
    <property type="entry name" value="Chemokine_CXC"/>
    <property type="match status" value="1"/>
</dbReference>
<comment type="similarity">
    <text evidence="2">Belongs to the intercrine alpha (chemokine CxC) family.</text>
</comment>
<evidence type="ECO:0000256" key="2">
    <source>
        <dbReference type="ARBA" id="ARBA00010665"/>
    </source>
</evidence>
<evidence type="ECO:0000259" key="10">
    <source>
        <dbReference type="SMART" id="SM00199"/>
    </source>
</evidence>
<evidence type="ECO:0000256" key="4">
    <source>
        <dbReference type="ARBA" id="ARBA00022514"/>
    </source>
</evidence>
<protein>
    <submittedName>
        <fullName evidence="11">C-X-C motif chemokine 10-like</fullName>
    </submittedName>
</protein>
<dbReference type="PRINTS" id="PR00436">
    <property type="entry name" value="INTERLEUKIN8"/>
</dbReference>
<dbReference type="Pfam" id="PF00048">
    <property type="entry name" value="IL8"/>
    <property type="match status" value="1"/>
</dbReference>
<feature type="chain" id="PRO_5042207825" evidence="9">
    <location>
        <begin position="20"/>
        <end position="124"/>
    </location>
</feature>
<keyword evidence="4" id="KW-0202">Cytokine</keyword>
<dbReference type="Gene3D" id="2.40.50.40">
    <property type="match status" value="1"/>
</dbReference>
<evidence type="ECO:0000256" key="1">
    <source>
        <dbReference type="ARBA" id="ARBA00004613"/>
    </source>
</evidence>
<dbReference type="InterPro" id="IPR033899">
    <property type="entry name" value="CXC_Chemokine_domain"/>
</dbReference>
<dbReference type="InterPro" id="IPR001089">
    <property type="entry name" value="Chemokine_CXC"/>
</dbReference>
<comment type="function">
    <text evidence="8">Ligand for cxcr3.2. Chemotactic for macrophages.</text>
</comment>
<evidence type="ECO:0000256" key="5">
    <source>
        <dbReference type="ARBA" id="ARBA00022525"/>
    </source>
</evidence>
<keyword evidence="7" id="KW-1015">Disulfide bond</keyword>
<dbReference type="PANTHER" id="PTHR12015">
    <property type="entry name" value="SMALL INDUCIBLE CYTOKINE A"/>
    <property type="match status" value="1"/>
</dbReference>
<evidence type="ECO:0000256" key="8">
    <source>
        <dbReference type="ARBA" id="ARBA00054901"/>
    </source>
</evidence>
<evidence type="ECO:0000313" key="12">
    <source>
        <dbReference type="Proteomes" id="UP001230051"/>
    </source>
</evidence>
<dbReference type="GO" id="GO:0006955">
    <property type="term" value="P:immune response"/>
    <property type="evidence" value="ECO:0007669"/>
    <property type="project" value="InterPro"/>
</dbReference>
<gene>
    <name evidence="11" type="primary">CXCL10</name>
    <name evidence="11" type="ORF">AOXY_G1790</name>
</gene>
<dbReference type="AlphaFoldDB" id="A0AAD8LTY5"/>
<keyword evidence="12" id="KW-1185">Reference proteome</keyword>
<keyword evidence="5" id="KW-0964">Secreted</keyword>
<dbReference type="GO" id="GO:0005615">
    <property type="term" value="C:extracellular space"/>
    <property type="evidence" value="ECO:0007669"/>
    <property type="project" value="UniProtKB-KW"/>
</dbReference>
<sequence length="124" mass="14107">MNSTAVLFVVFLLFAAIEGSPLYNKGRCRCIGSSADFIHLKRIEKFEVIPATPMCQQIEIVVTMKGTAEERCMNPKSKQAQNIISNLLKKRYVFTVYFLSMSMQRVTLAIQCFCTKGQWQPKDS</sequence>
<dbReference type="SMART" id="SM00199">
    <property type="entry name" value="SCY"/>
    <property type="match status" value="1"/>
</dbReference>
<dbReference type="PRINTS" id="PR00437">
    <property type="entry name" value="SMALLCYTKCXC"/>
</dbReference>
<dbReference type="GO" id="GO:0006952">
    <property type="term" value="P:defense response"/>
    <property type="evidence" value="ECO:0007669"/>
    <property type="project" value="InterPro"/>
</dbReference>
<reference evidence="11" key="1">
    <citation type="submission" date="2022-02" db="EMBL/GenBank/DDBJ databases">
        <title>Atlantic sturgeon de novo genome assembly.</title>
        <authorList>
            <person name="Stock M."/>
            <person name="Klopp C."/>
            <person name="Guiguen Y."/>
            <person name="Cabau C."/>
            <person name="Parinello H."/>
            <person name="Santidrian Yebra-Pimentel E."/>
            <person name="Kuhl H."/>
            <person name="Dirks R.P."/>
            <person name="Guessner J."/>
            <person name="Wuertz S."/>
            <person name="Du K."/>
            <person name="Schartl M."/>
        </authorList>
    </citation>
    <scope>NUCLEOTIDE SEQUENCE</scope>
    <source>
        <strain evidence="11">STURGEONOMICS-FGT-2020</strain>
        <tissue evidence="11">Whole blood</tissue>
    </source>
</reference>
<feature type="signal peptide" evidence="9">
    <location>
        <begin position="1"/>
        <end position="19"/>
    </location>
</feature>
<evidence type="ECO:0000313" key="11">
    <source>
        <dbReference type="EMBL" id="KAK1174313.1"/>
    </source>
</evidence>
<comment type="caution">
    <text evidence="11">The sequence shown here is derived from an EMBL/GenBank/DDBJ whole genome shotgun (WGS) entry which is preliminary data.</text>
</comment>
<organism evidence="11 12">
    <name type="scientific">Acipenser oxyrinchus oxyrinchus</name>
    <dbReference type="NCBI Taxonomy" id="40147"/>
    <lineage>
        <taxon>Eukaryota</taxon>
        <taxon>Metazoa</taxon>
        <taxon>Chordata</taxon>
        <taxon>Craniata</taxon>
        <taxon>Vertebrata</taxon>
        <taxon>Euteleostomi</taxon>
        <taxon>Actinopterygii</taxon>
        <taxon>Chondrostei</taxon>
        <taxon>Acipenseriformes</taxon>
        <taxon>Acipenseridae</taxon>
        <taxon>Acipenser</taxon>
    </lineage>
</organism>
<feature type="domain" description="Chemokine interleukin-8-like" evidence="10">
    <location>
        <begin position="25"/>
        <end position="87"/>
    </location>
</feature>
<keyword evidence="3" id="KW-0145">Chemotaxis</keyword>
<evidence type="ECO:0000256" key="7">
    <source>
        <dbReference type="ARBA" id="ARBA00023157"/>
    </source>
</evidence>
<dbReference type="InterPro" id="IPR039809">
    <property type="entry name" value="Chemokine_b/g/d"/>
</dbReference>
<evidence type="ECO:0000256" key="9">
    <source>
        <dbReference type="SAM" id="SignalP"/>
    </source>
</evidence>